<dbReference type="Proteomes" id="UP000053528">
    <property type="component" value="Unassembled WGS sequence"/>
</dbReference>
<sequence length="313" mass="33537">MSMSIRYLDALPSLGKIYAQAGTEALKKRPKKVSADSLPSDGLGVRGVTISRETVNAVNRHVGAPTRDSVPSIVVFGTAFPLLIELMRQPEFPLPMLGMIHLTNTVEHHRTIVPGEKLTFEVRPLSLDAHHAGVACEIETRVLDDGGDVVWTGTGVFLAKGVSLNGAQKPERPEREAPDLPPMNAQWSFAPGEGRRWAGILGDYNPIHLSNVSAKLLGMKTAIVHGADLAAHALAAVEPADATACGGYEWHIEFGAPVPIPSRISFNQTAVKNAEFGEGNTGEEVEGLVGFTGFSTRKKPRTHFTGYVRPLGA</sequence>
<dbReference type="PANTHER" id="PTHR43841:SF3">
    <property type="entry name" value="(3R)-HYDROXYACYL-ACP DEHYDRATASE SUBUNIT HADB"/>
    <property type="match status" value="1"/>
</dbReference>
<evidence type="ECO:0000256" key="1">
    <source>
        <dbReference type="ARBA" id="ARBA00005254"/>
    </source>
</evidence>
<evidence type="ECO:0000313" key="3">
    <source>
        <dbReference type="EMBL" id="KGF20606.1"/>
    </source>
</evidence>
<comment type="similarity">
    <text evidence="1">Belongs to the enoyl-CoA hydratase/isomerase family.</text>
</comment>
<dbReference type="EMBL" id="JRNH01000013">
    <property type="protein sequence ID" value="KGF20606.1"/>
    <property type="molecule type" value="Genomic_DNA"/>
</dbReference>
<proteinExistence type="inferred from homology"/>
<dbReference type="Pfam" id="PF01575">
    <property type="entry name" value="MaoC_dehydratas"/>
    <property type="match status" value="1"/>
</dbReference>
<name>A0A095YEQ6_9MICC</name>
<feature type="domain" description="MaoC-like" evidence="2">
    <location>
        <begin position="191"/>
        <end position="277"/>
    </location>
</feature>
<dbReference type="PANTHER" id="PTHR43841">
    <property type="entry name" value="3-HYDROXYACYL-THIOESTER DEHYDRATASE HTDX-RELATED"/>
    <property type="match status" value="1"/>
</dbReference>
<gene>
    <name evidence="3" type="ORF">HMPREF2128_04970</name>
</gene>
<protein>
    <recommendedName>
        <fullName evidence="2">MaoC-like domain-containing protein</fullName>
    </recommendedName>
</protein>
<dbReference type="AlphaFoldDB" id="A0A095YEQ6"/>
<reference evidence="3 4" key="1">
    <citation type="submission" date="2014-07" db="EMBL/GenBank/DDBJ databases">
        <authorList>
            <person name="McCorrison J."/>
            <person name="Sanka R."/>
            <person name="Torralba M."/>
            <person name="Gillis M."/>
            <person name="Haft D.H."/>
            <person name="Methe B."/>
            <person name="Sutton G."/>
            <person name="Nelson K.E."/>
        </authorList>
    </citation>
    <scope>NUCLEOTIDE SEQUENCE [LARGE SCALE GENOMIC DNA]</scope>
    <source>
        <strain evidence="3 4">DNF00011</strain>
    </source>
</reference>
<dbReference type="InterPro" id="IPR002539">
    <property type="entry name" value="MaoC-like_dom"/>
</dbReference>
<dbReference type="InterPro" id="IPR029069">
    <property type="entry name" value="HotDog_dom_sf"/>
</dbReference>
<organism evidence="3 4">
    <name type="scientific">Pseudoglutamicibacter albus DNF00011</name>
    <dbReference type="NCBI Taxonomy" id="1401063"/>
    <lineage>
        <taxon>Bacteria</taxon>
        <taxon>Bacillati</taxon>
        <taxon>Actinomycetota</taxon>
        <taxon>Actinomycetes</taxon>
        <taxon>Micrococcales</taxon>
        <taxon>Micrococcaceae</taxon>
        <taxon>Pseudoglutamicibacter</taxon>
    </lineage>
</organism>
<comment type="caution">
    <text evidence="3">The sequence shown here is derived from an EMBL/GenBank/DDBJ whole genome shotgun (WGS) entry which is preliminary data.</text>
</comment>
<dbReference type="Gene3D" id="3.10.129.10">
    <property type="entry name" value="Hotdog Thioesterase"/>
    <property type="match status" value="1"/>
</dbReference>
<evidence type="ECO:0000259" key="2">
    <source>
        <dbReference type="Pfam" id="PF01575"/>
    </source>
</evidence>
<accession>A0A095YEQ6</accession>
<dbReference type="SUPFAM" id="SSF54637">
    <property type="entry name" value="Thioesterase/thiol ester dehydrase-isomerase"/>
    <property type="match status" value="2"/>
</dbReference>
<evidence type="ECO:0000313" key="4">
    <source>
        <dbReference type="Proteomes" id="UP000053528"/>
    </source>
</evidence>